<sequence length="469" mass="53004">MTVPWLWYALVLPCVSVLASTTEPSDWESDMDKQCAEMLGLSTTTSTTVWFMSADQRKAIELHATLMKKVKQDGYQMAAEFQEWLQVRLMAMFFGFTVGTPLVVGLAYRHSSRFRKWTSWLDAWVPFRRCMGFTMVIFVIAAGASAFFSLRITWLSQNVMEDVQEYYLSSFTYRLLDDFIVESYNLSMADAGKPKQLVTQLCNPTDTDFRIQQLEVDGILGRKGGAFLTSQLQSPVVLPPHSVDDMVIEYVVIEDWNAVIAPAMGVAVASAISNYFTTDSTMLMSFVIRTDCVVRATQVYLGVRANYPLALSELPEVWNWNASYYANPDAFWVQLYVALLKGLENERVLEWDSLEVGGELMAWVYGVVTLCSVIFVSSTFMFMLLLLKQEVRCRTCRRRPPPRDLESICPEKVWGRSLADVEIEVPDEDLKSKPHLTKATTRMEAPPKWGAAPGLLQSTSPPCSGLKSR</sequence>
<gene>
    <name evidence="4" type="ORF">EVOR1521_LOCUS29027</name>
</gene>
<feature type="transmembrane region" description="Helical" evidence="2">
    <location>
        <begin position="89"/>
        <end position="109"/>
    </location>
</feature>
<accession>A0AA36JLP6</accession>
<keyword evidence="5" id="KW-1185">Reference proteome</keyword>
<evidence type="ECO:0000256" key="1">
    <source>
        <dbReference type="SAM" id="MobiDB-lite"/>
    </source>
</evidence>
<evidence type="ECO:0000313" key="4">
    <source>
        <dbReference type="EMBL" id="CAJ1407293.1"/>
    </source>
</evidence>
<dbReference type="Proteomes" id="UP001178507">
    <property type="component" value="Unassembled WGS sequence"/>
</dbReference>
<feature type="transmembrane region" description="Helical" evidence="2">
    <location>
        <begin position="362"/>
        <end position="387"/>
    </location>
</feature>
<organism evidence="4 5">
    <name type="scientific">Effrenium voratum</name>
    <dbReference type="NCBI Taxonomy" id="2562239"/>
    <lineage>
        <taxon>Eukaryota</taxon>
        <taxon>Sar</taxon>
        <taxon>Alveolata</taxon>
        <taxon>Dinophyceae</taxon>
        <taxon>Suessiales</taxon>
        <taxon>Symbiodiniaceae</taxon>
        <taxon>Effrenium</taxon>
    </lineage>
</organism>
<evidence type="ECO:0000256" key="3">
    <source>
        <dbReference type="SAM" id="SignalP"/>
    </source>
</evidence>
<reference evidence="4" key="1">
    <citation type="submission" date="2023-08" db="EMBL/GenBank/DDBJ databases">
        <authorList>
            <person name="Chen Y."/>
            <person name="Shah S."/>
            <person name="Dougan E. K."/>
            <person name="Thang M."/>
            <person name="Chan C."/>
        </authorList>
    </citation>
    <scope>NUCLEOTIDE SEQUENCE</scope>
</reference>
<evidence type="ECO:0008006" key="6">
    <source>
        <dbReference type="Google" id="ProtNLM"/>
    </source>
</evidence>
<evidence type="ECO:0000256" key="2">
    <source>
        <dbReference type="SAM" id="Phobius"/>
    </source>
</evidence>
<dbReference type="EMBL" id="CAUJNA010003666">
    <property type="protein sequence ID" value="CAJ1407293.1"/>
    <property type="molecule type" value="Genomic_DNA"/>
</dbReference>
<feature type="chain" id="PRO_5041280268" description="Transmembrane protein" evidence="3">
    <location>
        <begin position="20"/>
        <end position="469"/>
    </location>
</feature>
<name>A0AA36JLP6_9DINO</name>
<keyword evidence="2" id="KW-0812">Transmembrane</keyword>
<keyword evidence="2" id="KW-1133">Transmembrane helix</keyword>
<protein>
    <recommendedName>
        <fullName evidence="6">Transmembrane protein</fullName>
    </recommendedName>
</protein>
<evidence type="ECO:0000313" key="5">
    <source>
        <dbReference type="Proteomes" id="UP001178507"/>
    </source>
</evidence>
<feature type="signal peptide" evidence="3">
    <location>
        <begin position="1"/>
        <end position="19"/>
    </location>
</feature>
<proteinExistence type="predicted"/>
<feature type="transmembrane region" description="Helical" evidence="2">
    <location>
        <begin position="130"/>
        <end position="150"/>
    </location>
</feature>
<feature type="region of interest" description="Disordered" evidence="1">
    <location>
        <begin position="431"/>
        <end position="469"/>
    </location>
</feature>
<comment type="caution">
    <text evidence="4">The sequence shown here is derived from an EMBL/GenBank/DDBJ whole genome shotgun (WGS) entry which is preliminary data.</text>
</comment>
<keyword evidence="2" id="KW-0472">Membrane</keyword>
<dbReference type="AlphaFoldDB" id="A0AA36JLP6"/>
<keyword evidence="3" id="KW-0732">Signal</keyword>